<keyword evidence="3" id="KW-1185">Reference proteome</keyword>
<feature type="compositionally biased region" description="Low complexity" evidence="1">
    <location>
        <begin position="235"/>
        <end position="276"/>
    </location>
</feature>
<organism evidence="2 3">
    <name type="scientific">Marssonina brunnea f. sp. multigermtubi (strain MB_m1)</name>
    <name type="common">Marssonina leaf spot fungus</name>
    <dbReference type="NCBI Taxonomy" id="1072389"/>
    <lineage>
        <taxon>Eukaryota</taxon>
        <taxon>Fungi</taxon>
        <taxon>Dikarya</taxon>
        <taxon>Ascomycota</taxon>
        <taxon>Pezizomycotina</taxon>
        <taxon>Leotiomycetes</taxon>
        <taxon>Helotiales</taxon>
        <taxon>Drepanopezizaceae</taxon>
        <taxon>Drepanopeziza</taxon>
    </lineage>
</organism>
<reference evidence="2 3" key="1">
    <citation type="journal article" date="2012" name="BMC Genomics">
        <title>Sequencing the genome of Marssonina brunnea reveals fungus-poplar co-evolution.</title>
        <authorList>
            <person name="Zhu S."/>
            <person name="Cao Y.-Z."/>
            <person name="Jiang C."/>
            <person name="Tan B.-Y."/>
            <person name="Wang Z."/>
            <person name="Feng S."/>
            <person name="Zhang L."/>
            <person name="Su X.-H."/>
            <person name="Brejova B."/>
            <person name="Vinar T."/>
            <person name="Xu M."/>
            <person name="Wang M.-X."/>
            <person name="Zhang S.-G."/>
            <person name="Huang M.-R."/>
            <person name="Wu R."/>
            <person name="Zhou Y."/>
        </authorList>
    </citation>
    <scope>NUCLEOTIDE SEQUENCE [LARGE SCALE GENOMIC DNA]</scope>
    <source>
        <strain evidence="2 3">MB_m1</strain>
    </source>
</reference>
<feature type="region of interest" description="Disordered" evidence="1">
    <location>
        <begin position="194"/>
        <end position="301"/>
    </location>
</feature>
<dbReference type="GeneID" id="18759401"/>
<dbReference type="HOGENOM" id="CLU_855501_0_0_1"/>
<name>K1XCI2_MARBU</name>
<sequence length="325" mass="32337">MRHINLNLNLNLHTHLFITILHLPFSAPHILLTTPTSIPTRTVTIRQATVPEPTPPPAQQLAQNSSCALLSQVLSICVGLTPGFVTLTPAAQAHCLCYSSTVWVPKVLDDAVKTCADFASTAAPAAFGPLVNLEGFCESVGDVGRGIPASGAVATTTASVGGDGNGNPSYRNGGGGGSTASAYVPPAAAMPSYEGGNANGGGQIGEGSAAGTSSSGSGSGIGGSGAGNSNGGGSRSFTLSDRSGSSTSQGMSSMTRSSTSQGVSSMTSQSTSTGTRIPTITGISMTVNDAGTTRTGDGAVRNRGEVTEGTVVLVSMAIAMLLIFL</sequence>
<evidence type="ECO:0000313" key="2">
    <source>
        <dbReference type="EMBL" id="EKD18473.1"/>
    </source>
</evidence>
<feature type="compositionally biased region" description="Low complexity" evidence="1">
    <location>
        <begin position="156"/>
        <end position="171"/>
    </location>
</feature>
<feature type="compositionally biased region" description="Polar residues" evidence="1">
    <location>
        <begin position="281"/>
        <end position="295"/>
    </location>
</feature>
<dbReference type="EMBL" id="JH921433">
    <property type="protein sequence ID" value="EKD18473.1"/>
    <property type="molecule type" value="Genomic_DNA"/>
</dbReference>
<evidence type="ECO:0000256" key="1">
    <source>
        <dbReference type="SAM" id="MobiDB-lite"/>
    </source>
</evidence>
<feature type="region of interest" description="Disordered" evidence="1">
    <location>
        <begin position="156"/>
        <end position="178"/>
    </location>
</feature>
<dbReference type="OrthoDB" id="4153189at2759"/>
<dbReference type="InParanoid" id="K1XCI2"/>
<accession>K1XCI2</accession>
<dbReference type="eggNOG" id="ENOG502T11E">
    <property type="taxonomic scope" value="Eukaryota"/>
</dbReference>
<protein>
    <submittedName>
        <fullName evidence="2">Uncharacterized protein</fullName>
    </submittedName>
</protein>
<feature type="compositionally biased region" description="Low complexity" evidence="1">
    <location>
        <begin position="206"/>
        <end position="216"/>
    </location>
</feature>
<evidence type="ECO:0000313" key="3">
    <source>
        <dbReference type="Proteomes" id="UP000006753"/>
    </source>
</evidence>
<dbReference type="Proteomes" id="UP000006753">
    <property type="component" value="Unassembled WGS sequence"/>
</dbReference>
<dbReference type="KEGG" id="mbe:MBM_03466"/>
<dbReference type="AlphaFoldDB" id="K1XCI2"/>
<feature type="compositionally biased region" description="Gly residues" evidence="1">
    <location>
        <begin position="217"/>
        <end position="234"/>
    </location>
</feature>
<proteinExistence type="predicted"/>
<dbReference type="RefSeq" id="XP_007291355.1">
    <property type="nucleotide sequence ID" value="XM_007291293.1"/>
</dbReference>
<gene>
    <name evidence="2" type="ORF">MBM_03466</name>
</gene>